<dbReference type="PANTHER" id="PTHR28375">
    <property type="entry name" value="PROTEIN HINDERIN"/>
    <property type="match status" value="1"/>
</dbReference>
<dbReference type="InterPro" id="IPR032736">
    <property type="entry name" value="Hinderin"/>
</dbReference>
<keyword evidence="3" id="KW-1185">Reference proteome</keyword>
<feature type="region of interest" description="Disordered" evidence="1">
    <location>
        <begin position="66"/>
        <end position="113"/>
    </location>
</feature>
<dbReference type="AlphaFoldDB" id="A0AAN8N1K2"/>
<dbReference type="Pfam" id="PF15369">
    <property type="entry name" value="KIAA1328"/>
    <property type="match status" value="1"/>
</dbReference>
<sequence length="155" mass="16670">MAAAETGKKNSGIFWINDTSDEDQPVVFIPGVSKEGHLRTAFKLGSGTNSSETTVKMRAKYGCQIRGEAPLRRGNKKRGQPFSLSSVSESSMGRGQLQSAPAATVPSPSPATQQHLLTTSQALSEVTQAKSRASLKDLCPEDKRRIANLIQELAR</sequence>
<evidence type="ECO:0000313" key="3">
    <source>
        <dbReference type="Proteomes" id="UP001356427"/>
    </source>
</evidence>
<feature type="compositionally biased region" description="Polar residues" evidence="1">
    <location>
        <begin position="82"/>
        <end position="98"/>
    </location>
</feature>
<organism evidence="2 3">
    <name type="scientific">Coregonus suidteri</name>
    <dbReference type="NCBI Taxonomy" id="861788"/>
    <lineage>
        <taxon>Eukaryota</taxon>
        <taxon>Metazoa</taxon>
        <taxon>Chordata</taxon>
        <taxon>Craniata</taxon>
        <taxon>Vertebrata</taxon>
        <taxon>Euteleostomi</taxon>
        <taxon>Actinopterygii</taxon>
        <taxon>Neopterygii</taxon>
        <taxon>Teleostei</taxon>
        <taxon>Protacanthopterygii</taxon>
        <taxon>Salmoniformes</taxon>
        <taxon>Salmonidae</taxon>
        <taxon>Coregoninae</taxon>
        <taxon>Coregonus</taxon>
    </lineage>
</organism>
<proteinExistence type="predicted"/>
<reference evidence="2 3" key="1">
    <citation type="submission" date="2021-04" db="EMBL/GenBank/DDBJ databases">
        <authorList>
            <person name="De Guttry C."/>
            <person name="Zahm M."/>
            <person name="Klopp C."/>
            <person name="Cabau C."/>
            <person name="Louis A."/>
            <person name="Berthelot C."/>
            <person name="Parey E."/>
            <person name="Roest Crollius H."/>
            <person name="Montfort J."/>
            <person name="Robinson-Rechavi M."/>
            <person name="Bucao C."/>
            <person name="Bouchez O."/>
            <person name="Gislard M."/>
            <person name="Lluch J."/>
            <person name="Milhes M."/>
            <person name="Lampietro C."/>
            <person name="Lopez Roques C."/>
            <person name="Donnadieu C."/>
            <person name="Braasch I."/>
            <person name="Desvignes T."/>
            <person name="Postlethwait J."/>
            <person name="Bobe J."/>
            <person name="Wedekind C."/>
            <person name="Guiguen Y."/>
        </authorList>
    </citation>
    <scope>NUCLEOTIDE SEQUENCE [LARGE SCALE GENOMIC DNA]</scope>
    <source>
        <strain evidence="2">Cs_M1</strain>
        <tissue evidence="2">Blood</tissue>
    </source>
</reference>
<dbReference type="Proteomes" id="UP001356427">
    <property type="component" value="Unassembled WGS sequence"/>
</dbReference>
<dbReference type="PANTHER" id="PTHR28375:SF1">
    <property type="entry name" value="PROTEIN HINDERIN"/>
    <property type="match status" value="1"/>
</dbReference>
<accession>A0AAN8N1K2</accession>
<feature type="compositionally biased region" description="Low complexity" evidence="1">
    <location>
        <begin position="99"/>
        <end position="112"/>
    </location>
</feature>
<gene>
    <name evidence="2" type="ORF">J4Q44_G00081420</name>
</gene>
<dbReference type="EMBL" id="JAGTTL010000006">
    <property type="protein sequence ID" value="KAK6321166.1"/>
    <property type="molecule type" value="Genomic_DNA"/>
</dbReference>
<evidence type="ECO:0000256" key="1">
    <source>
        <dbReference type="SAM" id="MobiDB-lite"/>
    </source>
</evidence>
<comment type="caution">
    <text evidence="2">The sequence shown here is derived from an EMBL/GenBank/DDBJ whole genome shotgun (WGS) entry which is preliminary data.</text>
</comment>
<evidence type="ECO:0000313" key="2">
    <source>
        <dbReference type="EMBL" id="KAK6321166.1"/>
    </source>
</evidence>
<protein>
    <submittedName>
        <fullName evidence="2">Uncharacterized protein</fullName>
    </submittedName>
</protein>
<name>A0AAN8N1K2_9TELE</name>